<dbReference type="AlphaFoldDB" id="A0A1I7H7I0"/>
<evidence type="ECO:0000256" key="1">
    <source>
        <dbReference type="ARBA" id="ARBA00009405"/>
    </source>
</evidence>
<name>A0A1I7H7I0_9GAMM</name>
<gene>
    <name evidence="5" type="ORF">SAMN04487955_10421</name>
</gene>
<evidence type="ECO:0000256" key="2">
    <source>
        <dbReference type="ARBA" id="ARBA00022723"/>
    </source>
</evidence>
<dbReference type="InterPro" id="IPR000891">
    <property type="entry name" value="PYR_CT"/>
</dbReference>
<dbReference type="PANTHER" id="PTHR42738">
    <property type="entry name" value="HYDROXYMETHYLGLUTARYL-COA LYASE"/>
    <property type="match status" value="1"/>
</dbReference>
<organism evidence="5 6">
    <name type="scientific">Halomonas korlensis</name>
    <dbReference type="NCBI Taxonomy" id="463301"/>
    <lineage>
        <taxon>Bacteria</taxon>
        <taxon>Pseudomonadati</taxon>
        <taxon>Pseudomonadota</taxon>
        <taxon>Gammaproteobacteria</taxon>
        <taxon>Oceanospirillales</taxon>
        <taxon>Halomonadaceae</taxon>
        <taxon>Halomonas</taxon>
    </lineage>
</organism>
<dbReference type="EMBL" id="FPBP01000004">
    <property type="protein sequence ID" value="SFU56645.1"/>
    <property type="molecule type" value="Genomic_DNA"/>
</dbReference>
<dbReference type="GO" id="GO:0046872">
    <property type="term" value="F:metal ion binding"/>
    <property type="evidence" value="ECO:0007669"/>
    <property type="project" value="UniProtKB-KW"/>
</dbReference>
<evidence type="ECO:0000256" key="3">
    <source>
        <dbReference type="ARBA" id="ARBA00023239"/>
    </source>
</evidence>
<dbReference type="OrthoDB" id="9784013at2"/>
<accession>A0A1I7H7I0</accession>
<dbReference type="GO" id="GO:0046951">
    <property type="term" value="P:ketone body biosynthetic process"/>
    <property type="evidence" value="ECO:0007669"/>
    <property type="project" value="TreeGrafter"/>
</dbReference>
<dbReference type="InterPro" id="IPR043594">
    <property type="entry name" value="HMGL"/>
</dbReference>
<reference evidence="6" key="1">
    <citation type="submission" date="2016-10" db="EMBL/GenBank/DDBJ databases">
        <authorList>
            <person name="Varghese N."/>
            <person name="Submissions S."/>
        </authorList>
    </citation>
    <scope>NUCLEOTIDE SEQUENCE [LARGE SCALE GENOMIC DNA]</scope>
    <source>
        <strain evidence="6">CGMCC 1.6981</strain>
    </source>
</reference>
<evidence type="ECO:0000259" key="4">
    <source>
        <dbReference type="PROSITE" id="PS50991"/>
    </source>
</evidence>
<dbReference type="PROSITE" id="PS50991">
    <property type="entry name" value="PYR_CT"/>
    <property type="match status" value="1"/>
</dbReference>
<evidence type="ECO:0000313" key="5">
    <source>
        <dbReference type="EMBL" id="SFU56645.1"/>
    </source>
</evidence>
<dbReference type="STRING" id="463301.SAMN04487955_10421"/>
<keyword evidence="3 5" id="KW-0456">Lyase</keyword>
<keyword evidence="6" id="KW-1185">Reference proteome</keyword>
<comment type="similarity">
    <text evidence="1">Belongs to the HMG-CoA lyase family.</text>
</comment>
<dbReference type="NCBIfam" id="NF004283">
    <property type="entry name" value="PRK05692.1"/>
    <property type="match status" value="1"/>
</dbReference>
<dbReference type="SUPFAM" id="SSF51569">
    <property type="entry name" value="Aldolase"/>
    <property type="match status" value="1"/>
</dbReference>
<dbReference type="Gene3D" id="3.20.20.70">
    <property type="entry name" value="Aldolase class I"/>
    <property type="match status" value="1"/>
</dbReference>
<dbReference type="RefSeq" id="WP_089794272.1">
    <property type="nucleotide sequence ID" value="NZ_FPBP01000004.1"/>
</dbReference>
<dbReference type="GO" id="GO:0004419">
    <property type="term" value="F:hydroxymethylglutaryl-CoA lyase activity"/>
    <property type="evidence" value="ECO:0007669"/>
    <property type="project" value="TreeGrafter"/>
</dbReference>
<proteinExistence type="inferred from homology"/>
<sequence>MNLLSPPAMVDIVEVAPRDGFQSIRDPLPTAEKIRCIQALIDAGVTRLEIGSFVSPKAIPQMADTGELVAAFADRAAMRFSALVPNLRGAELALDHGVRELVFVVSVSESHNQSNVRRSVDDSLADLARIVSLMQQEGNTYLRLDLGTSFDCPFEGTIDWRQVDSVLAHAMAICDELPMEVALCDTTGRATPYQVAEHFSRLIDHHGRAGVKWAFHGHDTFGMGVTNALFALHHGATAIDTACAGLGGCPFAPGATGNTATEDVLHALDGGKVYTGIDMARLLLAADAIAALPGGQTASHLRQVPRERAA</sequence>
<feature type="domain" description="Pyruvate carboxyltransferase" evidence="4">
    <location>
        <begin position="10"/>
        <end position="283"/>
    </location>
</feature>
<dbReference type="PANTHER" id="PTHR42738:SF7">
    <property type="entry name" value="HYDROXYMETHYLGLUTARYL-COA LYASE"/>
    <property type="match status" value="1"/>
</dbReference>
<dbReference type="InterPro" id="IPR013785">
    <property type="entry name" value="Aldolase_TIM"/>
</dbReference>
<keyword evidence="2" id="KW-0479">Metal-binding</keyword>
<dbReference type="CDD" id="cd07938">
    <property type="entry name" value="DRE_TIM_HMGL"/>
    <property type="match status" value="1"/>
</dbReference>
<dbReference type="GO" id="GO:0006552">
    <property type="term" value="P:L-leucine catabolic process"/>
    <property type="evidence" value="ECO:0007669"/>
    <property type="project" value="TreeGrafter"/>
</dbReference>
<dbReference type="Proteomes" id="UP000198693">
    <property type="component" value="Unassembled WGS sequence"/>
</dbReference>
<evidence type="ECO:0000313" key="6">
    <source>
        <dbReference type="Proteomes" id="UP000198693"/>
    </source>
</evidence>
<protein>
    <submittedName>
        <fullName evidence="5">Hydroxymethylglutaryl-CoA lyase</fullName>
    </submittedName>
</protein>
<dbReference type="Pfam" id="PF00682">
    <property type="entry name" value="HMGL-like"/>
    <property type="match status" value="1"/>
</dbReference>